<proteinExistence type="inferred from homology"/>
<sequence length="1074" mass="122595">MSKGRFEDTEILIHHSELILAYLEKISNEFREDGKIMTKLKSSTGQQLMKFSSDYVSAIRKGVTPPTISGSVAELREVISMDLCSNQLIQLFDYTCYWIKLAQFQLQMVNQNSREYDLRWNLPVTLGVCKLFNAYCKICMYIHKIPSATFLVNVFSSSNLVKTLSLLCRFDDLLLTVRSCQESPFAFISSELDKIKDNLSVFVFQILPFFSTLFADWPIFQWSLLSIYEYSPEDTVGLSMPLDEFTLLANISTFQEMMTFFLMSFPDFMDNNQQFATLGSSVFTESSFFYLSRNYSIKSSELIRLSQLQPTGKTSNALSFILDNLEKTVEVKNTSTHLHRMKQLIYLAEDIENFAGIDFNQFVRCIHQIRAICAFSYYEIEMFFRLRDQKLWDQEHIVTTTKLLALVDKITEFFVREKFTVERFFIYNLSTADSLYLNELINKFNSASLGQAGGDIIKAATTIHAAIKGIDLNEFDSGVKYDFLPLLLTHGRALHRYNQLSSQLRISYMNPLFEHLASISLHCQAAHDATRFFLECCPIHTLWRHHTLFTNLLKCDHMPINNSIAILHSFSFFNYDNIVLPCYNKMIDVLRTLIQSLRGLLSGQIRAIMNKLLANKNSTVMRYSFSGDITNRPTEEQLRKKLLDQDYCTANSLALSALTQANQFISMVPDYIHFYGEKIEIASFFITSFSNDVIRILLFTVHDNSHAIIDASQFVWSLFGNAGIDYRQALFNGMISESLFADSDIVNQAKCFTDPSLPQCPRGVVDEQRVVHKIASELREFIEGGHNTFAYVQSAQKFTSLSGQGTQYSTNYFVDIFRTFGMHAATYLDCSLTKMVLQDIIVVVCDKYPAVSSNLSPSTLTANIINSNDVTVASASLLRVAVGLTLRQMVRRAITLVVDETIPGVGRYIATQFQAINGYPEEVKMTLNEVVSSERSFYFIKKFLADSEKCSADLKSYFTYIAAMILNTKWDKISFMPNEDALSNNMHLLPYAFELMVEVAPLLFDKANPINVRDGIDSFFLALSNNYTKRKAGETDPFLILIDKFTKFVPGLDYSKMEQLFPYTMLSSAYPVTK</sequence>
<dbReference type="Proteomes" id="UP000179807">
    <property type="component" value="Unassembled WGS sequence"/>
</dbReference>
<evidence type="ECO:0000256" key="1">
    <source>
        <dbReference type="ARBA" id="ARBA00037947"/>
    </source>
</evidence>
<dbReference type="RefSeq" id="XP_068346879.1">
    <property type="nucleotide sequence ID" value="XM_068496079.1"/>
</dbReference>
<dbReference type="VEuPathDB" id="TrichDB:TRFO_11510"/>
<evidence type="ECO:0008006" key="4">
    <source>
        <dbReference type="Google" id="ProtNLM"/>
    </source>
</evidence>
<dbReference type="EMBL" id="MLAK01001371">
    <property type="protein sequence ID" value="OHS93742.1"/>
    <property type="molecule type" value="Genomic_DNA"/>
</dbReference>
<protein>
    <recommendedName>
        <fullName evidence="4">CYRIA/CYRIB Rac1 binding domain-containing protein</fullName>
    </recommendedName>
</protein>
<dbReference type="GO" id="GO:0030031">
    <property type="term" value="P:cell projection assembly"/>
    <property type="evidence" value="ECO:0007669"/>
    <property type="project" value="TreeGrafter"/>
</dbReference>
<dbReference type="GeneID" id="94830783"/>
<reference evidence="2" key="1">
    <citation type="submission" date="2016-10" db="EMBL/GenBank/DDBJ databases">
        <authorList>
            <person name="Benchimol M."/>
            <person name="Almeida L.G."/>
            <person name="Vasconcelos A.T."/>
            <person name="Perreira-Neves A."/>
            <person name="Rosa I.A."/>
            <person name="Tasca T."/>
            <person name="Bogo M.R."/>
            <person name="de Souza W."/>
        </authorList>
    </citation>
    <scope>NUCLEOTIDE SEQUENCE [LARGE SCALE GENOMIC DNA]</scope>
    <source>
        <strain evidence="2">K</strain>
    </source>
</reference>
<dbReference type="AlphaFoldDB" id="A0A1J4J2U2"/>
<comment type="caution">
    <text evidence="2">The sequence shown here is derived from an EMBL/GenBank/DDBJ whole genome shotgun (WGS) entry which is preliminary data.</text>
</comment>
<dbReference type="InterPro" id="IPR019137">
    <property type="entry name" value="Nck-associated_protein-1"/>
</dbReference>
<dbReference type="GO" id="GO:0016477">
    <property type="term" value="P:cell migration"/>
    <property type="evidence" value="ECO:0007669"/>
    <property type="project" value="TreeGrafter"/>
</dbReference>
<dbReference type="GO" id="GO:0000902">
    <property type="term" value="P:cell morphogenesis"/>
    <property type="evidence" value="ECO:0007669"/>
    <property type="project" value="TreeGrafter"/>
</dbReference>
<dbReference type="GO" id="GO:0031209">
    <property type="term" value="C:SCAR complex"/>
    <property type="evidence" value="ECO:0007669"/>
    <property type="project" value="TreeGrafter"/>
</dbReference>
<dbReference type="Pfam" id="PF09735">
    <property type="entry name" value="Nckap1"/>
    <property type="match status" value="1"/>
</dbReference>
<organism evidence="2 3">
    <name type="scientific">Tritrichomonas foetus</name>
    <dbReference type="NCBI Taxonomy" id="1144522"/>
    <lineage>
        <taxon>Eukaryota</taxon>
        <taxon>Metamonada</taxon>
        <taxon>Parabasalia</taxon>
        <taxon>Tritrichomonadida</taxon>
        <taxon>Tritrichomonadidae</taxon>
        <taxon>Tritrichomonas</taxon>
    </lineage>
</organism>
<accession>A0A1J4J2U2</accession>
<keyword evidence="3" id="KW-1185">Reference proteome</keyword>
<dbReference type="PANTHER" id="PTHR12093:SF10">
    <property type="entry name" value="MEMBRANE-ASSOCIATED PROTEIN HEM"/>
    <property type="match status" value="1"/>
</dbReference>
<evidence type="ECO:0000313" key="3">
    <source>
        <dbReference type="Proteomes" id="UP000179807"/>
    </source>
</evidence>
<dbReference type="PANTHER" id="PTHR12093">
    <property type="entry name" value="NCK-ASSOCIATED PROTEIN 1"/>
    <property type="match status" value="1"/>
</dbReference>
<dbReference type="GO" id="GO:0030866">
    <property type="term" value="P:cortical actin cytoskeleton organization"/>
    <property type="evidence" value="ECO:0007669"/>
    <property type="project" value="TreeGrafter"/>
</dbReference>
<comment type="similarity">
    <text evidence="1">Belongs to the HEM-1/HEM-2 family.</text>
</comment>
<dbReference type="OrthoDB" id="10495212at2759"/>
<evidence type="ECO:0000313" key="2">
    <source>
        <dbReference type="EMBL" id="OHS93742.1"/>
    </source>
</evidence>
<name>A0A1J4J2U2_9EUKA</name>
<gene>
    <name evidence="2" type="ORF">TRFO_11510</name>
</gene>